<keyword evidence="3 7" id="KW-0547">Nucleotide-binding</keyword>
<evidence type="ECO:0000256" key="4">
    <source>
        <dbReference type="ARBA" id="ARBA00022840"/>
    </source>
</evidence>
<dbReference type="EMBL" id="CAADFU010000008">
    <property type="protein sequence ID" value="VFK40629.1"/>
    <property type="molecule type" value="Genomic_DNA"/>
</dbReference>
<evidence type="ECO:0000256" key="10">
    <source>
        <dbReference type="SAM" id="Coils"/>
    </source>
</evidence>
<dbReference type="GO" id="GO:0005524">
    <property type="term" value="F:ATP binding"/>
    <property type="evidence" value="ECO:0007669"/>
    <property type="project" value="UniProtKB-UniRule"/>
</dbReference>
<comment type="function">
    <text evidence="7 9">Together with its co-chaperonin GroES, plays an essential role in assisting protein folding. The GroEL-GroES system forms a nano-cage that allows encapsulation of the non-native substrate proteins and provides a physical environment optimized to promote and accelerate protein folding.</text>
</comment>
<dbReference type="AlphaFoldDB" id="A0A451BIA8"/>
<keyword evidence="10" id="KW-0175">Coiled coil</keyword>
<keyword evidence="5 7" id="KW-0143">Chaperone</keyword>
<evidence type="ECO:0000256" key="9">
    <source>
        <dbReference type="RuleBase" id="RU000419"/>
    </source>
</evidence>
<dbReference type="PROSITE" id="PS00296">
    <property type="entry name" value="CHAPERONINS_CPN60"/>
    <property type="match status" value="1"/>
</dbReference>
<dbReference type="GO" id="GO:0042026">
    <property type="term" value="P:protein refolding"/>
    <property type="evidence" value="ECO:0007669"/>
    <property type="project" value="UniProtKB-UniRule"/>
</dbReference>
<dbReference type="GO" id="GO:0005737">
    <property type="term" value="C:cytoplasm"/>
    <property type="evidence" value="ECO:0007669"/>
    <property type="project" value="UniProtKB-SubCell"/>
</dbReference>
<feature type="binding site" evidence="7">
    <location>
        <position position="51"/>
    </location>
    <ligand>
        <name>ATP</name>
        <dbReference type="ChEBI" id="CHEBI:30616"/>
    </ligand>
</feature>
<dbReference type="GO" id="GO:0140662">
    <property type="term" value="F:ATP-dependent protein folding chaperone"/>
    <property type="evidence" value="ECO:0007669"/>
    <property type="project" value="InterPro"/>
</dbReference>
<dbReference type="NCBIfam" id="TIGR02348">
    <property type="entry name" value="GroEL"/>
    <property type="match status" value="1"/>
</dbReference>
<dbReference type="SUPFAM" id="SSF52029">
    <property type="entry name" value="GroEL apical domain-like"/>
    <property type="match status" value="1"/>
</dbReference>
<dbReference type="CDD" id="cd03344">
    <property type="entry name" value="GroEL"/>
    <property type="match status" value="1"/>
</dbReference>
<comment type="similarity">
    <text evidence="1 7 8">Belongs to the chaperonin (HSP60) family.</text>
</comment>
<dbReference type="InterPro" id="IPR027409">
    <property type="entry name" value="GroEL-like_apical_dom_sf"/>
</dbReference>
<evidence type="ECO:0000256" key="5">
    <source>
        <dbReference type="ARBA" id="ARBA00023186"/>
    </source>
</evidence>
<evidence type="ECO:0000256" key="1">
    <source>
        <dbReference type="ARBA" id="ARBA00006607"/>
    </source>
</evidence>
<dbReference type="NCBIfam" id="NF009488">
    <property type="entry name" value="PRK12850.1"/>
    <property type="match status" value="1"/>
</dbReference>
<dbReference type="Pfam" id="PF00118">
    <property type="entry name" value="Cpn60_TCP1"/>
    <property type="match status" value="1"/>
</dbReference>
<proteinExistence type="inferred from homology"/>
<dbReference type="EMBL" id="CAADHB010000005">
    <property type="protein sequence ID" value="VFK78023.1"/>
    <property type="molecule type" value="Genomic_DNA"/>
</dbReference>
<dbReference type="EC" id="5.6.1.7" evidence="7"/>
<evidence type="ECO:0000256" key="3">
    <source>
        <dbReference type="ARBA" id="ARBA00022741"/>
    </source>
</evidence>
<accession>A0A451BIA8</accession>
<sequence length="552" mass="58116">MSAKEVRFNEDSRQRMLRGVNVLANAVKVTLGPKGRNVVLEKSFGAPTVTKDGVSVAKEIELEDKFENMGAQMVKEVASKTSDVAGDGTTTATVLAQSMLKEGLKSVAAGMNPMDLKRGLDKAVFAAIDGLKKAATPCTDDKAIAQVGTVSANADTDIGQIIADAMSKVGKEGVITVEEGSTIENELDVVEGMQFDRGYLSPYFINKQENMTTELEDPFILLHDKKISNIREMLPLLESVAKAGRSLLVIAEDVEGEALATLVVNTIRGIVKVAAVKAPGFGDRRKAMLQDMAILTGGTVIAEEIGLTLEKASLDDLGTAKKIVITKENTTIVDGAGSKADIEARVTQIRQQIEETTSDYDREKLQERVAKLAGGVAVIKVGAATEVEMKEKKARVEDALHATRAAVEEGVVPGGGVALIRSLDSLNDLKGENHDQDVGIGIARRSMEEPLRQIAANAGAEASVVLNNVANGSGNYGFNAAKEEYGDMIAMGILDPAKVVRIALQNASSIAGLMITTEAMVAEAPKKDEAPVGMPGGGMGDMGGMGGMGGMM</sequence>
<dbReference type="SUPFAM" id="SSF54849">
    <property type="entry name" value="GroEL-intermediate domain like"/>
    <property type="match status" value="1"/>
</dbReference>
<evidence type="ECO:0000313" key="12">
    <source>
        <dbReference type="EMBL" id="VFK40629.1"/>
    </source>
</evidence>
<organism evidence="13">
    <name type="scientific">Candidatus Kentrum sp. SD</name>
    <dbReference type="NCBI Taxonomy" id="2126332"/>
    <lineage>
        <taxon>Bacteria</taxon>
        <taxon>Pseudomonadati</taxon>
        <taxon>Pseudomonadota</taxon>
        <taxon>Gammaproteobacteria</taxon>
        <taxon>Candidatus Kentrum</taxon>
    </lineage>
</organism>
<dbReference type="PRINTS" id="PR00298">
    <property type="entry name" value="CHAPERONIN60"/>
</dbReference>
<comment type="subunit">
    <text evidence="7 9">Forms a cylinder of 14 subunits composed of two heptameric rings stacked back-to-back. Interacts with the co-chaperonin GroES.</text>
</comment>
<dbReference type="InterPro" id="IPR018370">
    <property type="entry name" value="Chaperonin_Cpn60_CS"/>
</dbReference>
<dbReference type="InterPro" id="IPR027410">
    <property type="entry name" value="TCP-1-like_intermed_sf"/>
</dbReference>
<feature type="coiled-coil region" evidence="10">
    <location>
        <begin position="339"/>
        <end position="366"/>
    </location>
</feature>
<dbReference type="Gene3D" id="1.10.560.10">
    <property type="entry name" value="GroEL-like equatorial domain"/>
    <property type="match status" value="1"/>
</dbReference>
<dbReference type="PANTHER" id="PTHR45633">
    <property type="entry name" value="60 KDA HEAT SHOCK PROTEIN, MITOCHONDRIAL"/>
    <property type="match status" value="1"/>
</dbReference>
<keyword evidence="2 7" id="KW-0963">Cytoplasm</keyword>
<dbReference type="EMBL" id="CAADFR010000006">
    <property type="protein sequence ID" value="VFK36825.1"/>
    <property type="molecule type" value="Genomic_DNA"/>
</dbReference>
<keyword evidence="4 7" id="KW-0067">ATP-binding</keyword>
<dbReference type="InterPro" id="IPR027413">
    <property type="entry name" value="GROEL-like_equatorial_sf"/>
</dbReference>
<dbReference type="GO" id="GO:0016853">
    <property type="term" value="F:isomerase activity"/>
    <property type="evidence" value="ECO:0007669"/>
    <property type="project" value="UniProtKB-KW"/>
</dbReference>
<gene>
    <name evidence="7" type="primary">groEL</name>
    <name evidence="7" type="synonym">groL</name>
    <name evidence="13" type="ORF">BECKSD772D_GA0070982_100526</name>
    <name evidence="12" type="ORF">BECKSD772E_GA0070983_10086</name>
    <name evidence="11" type="ORF">BECKSD772F_GA0070984_100615</name>
</gene>
<evidence type="ECO:0000256" key="2">
    <source>
        <dbReference type="ARBA" id="ARBA00022490"/>
    </source>
</evidence>
<feature type="binding site" evidence="7">
    <location>
        <position position="415"/>
    </location>
    <ligand>
        <name>ATP</name>
        <dbReference type="ChEBI" id="CHEBI:30616"/>
    </ligand>
</feature>
<feature type="binding site" evidence="7">
    <location>
        <begin position="479"/>
        <end position="481"/>
    </location>
    <ligand>
        <name>ATP</name>
        <dbReference type="ChEBI" id="CHEBI:30616"/>
    </ligand>
</feature>
<dbReference type="SUPFAM" id="SSF48592">
    <property type="entry name" value="GroEL equatorial domain-like"/>
    <property type="match status" value="1"/>
</dbReference>
<evidence type="ECO:0000313" key="13">
    <source>
        <dbReference type="EMBL" id="VFK78023.1"/>
    </source>
</evidence>
<name>A0A451BIA8_9GAMM</name>
<dbReference type="InterPro" id="IPR001844">
    <property type="entry name" value="Cpn60/GroEL"/>
</dbReference>
<feature type="binding site" evidence="7">
    <location>
        <begin position="87"/>
        <end position="91"/>
    </location>
    <ligand>
        <name>ATP</name>
        <dbReference type="ChEBI" id="CHEBI:30616"/>
    </ligand>
</feature>
<evidence type="ECO:0000256" key="6">
    <source>
        <dbReference type="ARBA" id="ARBA00023235"/>
    </source>
</evidence>
<dbReference type="FunFam" id="1.10.560.10:FF:000001">
    <property type="entry name" value="60 kDa chaperonin"/>
    <property type="match status" value="1"/>
</dbReference>
<evidence type="ECO:0000256" key="7">
    <source>
        <dbReference type="HAMAP-Rule" id="MF_00600"/>
    </source>
</evidence>
<dbReference type="Gene3D" id="3.50.7.10">
    <property type="entry name" value="GroEL"/>
    <property type="match status" value="1"/>
</dbReference>
<dbReference type="Gene3D" id="3.30.260.10">
    <property type="entry name" value="TCP-1-like chaperonin intermediate domain"/>
    <property type="match status" value="1"/>
</dbReference>
<dbReference type="HAMAP" id="MF_00600">
    <property type="entry name" value="CH60"/>
    <property type="match status" value="1"/>
</dbReference>
<dbReference type="InterPro" id="IPR002423">
    <property type="entry name" value="Cpn60/GroEL/TCP-1"/>
</dbReference>
<reference evidence="13" key="1">
    <citation type="submission" date="2019-02" db="EMBL/GenBank/DDBJ databases">
        <authorList>
            <person name="Gruber-Vodicka R. H."/>
            <person name="Seah K. B. B."/>
        </authorList>
    </citation>
    <scope>NUCLEOTIDE SEQUENCE</scope>
    <source>
        <strain evidence="13">BECK_S127</strain>
        <strain evidence="12">BECK_S1320</strain>
        <strain evidence="11">BECK_S1321</strain>
    </source>
</reference>
<protein>
    <recommendedName>
        <fullName evidence="7">Chaperonin GroEL</fullName>
        <ecNumber evidence="7">5.6.1.7</ecNumber>
    </recommendedName>
    <alternativeName>
        <fullName evidence="7">60 kDa chaperonin</fullName>
    </alternativeName>
    <alternativeName>
        <fullName evidence="7">Chaperonin-60</fullName>
        <shortName evidence="7">Cpn60</shortName>
    </alternativeName>
</protein>
<evidence type="ECO:0000313" key="11">
    <source>
        <dbReference type="EMBL" id="VFK36825.1"/>
    </source>
</evidence>
<evidence type="ECO:0000256" key="8">
    <source>
        <dbReference type="RuleBase" id="RU000418"/>
    </source>
</evidence>
<dbReference type="FunFam" id="3.50.7.10:FF:000001">
    <property type="entry name" value="60 kDa chaperonin"/>
    <property type="match status" value="1"/>
</dbReference>
<dbReference type="NCBIfam" id="NF000592">
    <property type="entry name" value="PRK00013.1"/>
    <property type="match status" value="1"/>
</dbReference>
<keyword evidence="6 7" id="KW-0413">Isomerase</keyword>
<feature type="binding site" evidence="7">
    <location>
        <begin position="30"/>
        <end position="33"/>
    </location>
    <ligand>
        <name>ATP</name>
        <dbReference type="ChEBI" id="CHEBI:30616"/>
    </ligand>
</feature>
<feature type="binding site" evidence="7">
    <location>
        <position position="495"/>
    </location>
    <ligand>
        <name>ATP</name>
        <dbReference type="ChEBI" id="CHEBI:30616"/>
    </ligand>
</feature>
<dbReference type="GO" id="GO:0051082">
    <property type="term" value="F:unfolded protein binding"/>
    <property type="evidence" value="ECO:0007669"/>
    <property type="project" value="UniProtKB-UniRule"/>
</dbReference>
<dbReference type="NCBIfam" id="NF009487">
    <property type="entry name" value="PRK12849.1"/>
    <property type="match status" value="1"/>
</dbReference>
<dbReference type="NCBIfam" id="NF009489">
    <property type="entry name" value="PRK12851.1"/>
    <property type="match status" value="1"/>
</dbReference>
<comment type="subcellular location">
    <subcellularLocation>
        <location evidence="7">Cytoplasm</location>
    </subcellularLocation>
</comment>